<gene>
    <name evidence="1" type="ORF">Ani05nite_50840</name>
</gene>
<dbReference type="EMBL" id="BOMQ01000060">
    <property type="protein sequence ID" value="GIE51550.1"/>
    <property type="molecule type" value="Genomic_DNA"/>
</dbReference>
<keyword evidence="2" id="KW-1185">Reference proteome</keyword>
<dbReference type="RefSeq" id="WP_203772195.1">
    <property type="nucleotide sequence ID" value="NZ_BAAAYJ010000099.1"/>
</dbReference>
<evidence type="ECO:0000313" key="1">
    <source>
        <dbReference type="EMBL" id="GIE51550.1"/>
    </source>
</evidence>
<comment type="caution">
    <text evidence="1">The sequence shown here is derived from an EMBL/GenBank/DDBJ whole genome shotgun (WGS) entry which is preliminary data.</text>
</comment>
<proteinExistence type="predicted"/>
<sequence length="65" mass="7136">MTLEQRRGTTLTAAQHTLLAYIHGCATVSEVNAQPPGWAFRSTWHLLAAHGAFFTAARRPIECLS</sequence>
<accession>A0A919JLI6</accession>
<reference evidence="1" key="1">
    <citation type="submission" date="2021-01" db="EMBL/GenBank/DDBJ databases">
        <title>Whole genome shotgun sequence of Actinoplanes nipponensis NBRC 14063.</title>
        <authorList>
            <person name="Komaki H."/>
            <person name="Tamura T."/>
        </authorList>
    </citation>
    <scope>NUCLEOTIDE SEQUENCE</scope>
    <source>
        <strain evidence="1">NBRC 14063</strain>
    </source>
</reference>
<organism evidence="1 2">
    <name type="scientific">Actinoplanes nipponensis</name>
    <dbReference type="NCBI Taxonomy" id="135950"/>
    <lineage>
        <taxon>Bacteria</taxon>
        <taxon>Bacillati</taxon>
        <taxon>Actinomycetota</taxon>
        <taxon>Actinomycetes</taxon>
        <taxon>Micromonosporales</taxon>
        <taxon>Micromonosporaceae</taxon>
        <taxon>Actinoplanes</taxon>
    </lineage>
</organism>
<protein>
    <submittedName>
        <fullName evidence="1">Uncharacterized protein</fullName>
    </submittedName>
</protein>
<name>A0A919JLI6_9ACTN</name>
<dbReference type="AlphaFoldDB" id="A0A919JLI6"/>
<dbReference type="Proteomes" id="UP000647172">
    <property type="component" value="Unassembled WGS sequence"/>
</dbReference>
<evidence type="ECO:0000313" key="2">
    <source>
        <dbReference type="Proteomes" id="UP000647172"/>
    </source>
</evidence>